<protein>
    <submittedName>
        <fullName evidence="1">Uncharacterized protein</fullName>
    </submittedName>
</protein>
<evidence type="ECO:0000313" key="1">
    <source>
        <dbReference type="EMBL" id="RNE98049.1"/>
    </source>
</evidence>
<keyword evidence="2" id="KW-1185">Reference proteome</keyword>
<gene>
    <name evidence="1" type="ORF">TraAM80_09115</name>
</gene>
<comment type="caution">
    <text evidence="1">The sequence shown here is derived from an EMBL/GenBank/DDBJ whole genome shotgun (WGS) entry which is preliminary data.</text>
</comment>
<organism evidence="1 2">
    <name type="scientific">Trypanosoma rangeli</name>
    <dbReference type="NCBI Taxonomy" id="5698"/>
    <lineage>
        <taxon>Eukaryota</taxon>
        <taxon>Discoba</taxon>
        <taxon>Euglenozoa</taxon>
        <taxon>Kinetoplastea</taxon>
        <taxon>Metakinetoplastina</taxon>
        <taxon>Trypanosomatida</taxon>
        <taxon>Trypanosomatidae</taxon>
        <taxon>Trypanosoma</taxon>
        <taxon>Herpetosoma</taxon>
    </lineage>
</organism>
<dbReference type="AlphaFoldDB" id="A0A3R7JZR8"/>
<dbReference type="EMBL" id="MKGL01000498">
    <property type="protein sequence ID" value="RNE98049.1"/>
    <property type="molecule type" value="Genomic_DNA"/>
</dbReference>
<dbReference type="Proteomes" id="UP000283634">
    <property type="component" value="Unassembled WGS sequence"/>
</dbReference>
<accession>A0A3R7JZR8</accession>
<evidence type="ECO:0000313" key="2">
    <source>
        <dbReference type="Proteomes" id="UP000283634"/>
    </source>
</evidence>
<dbReference type="RefSeq" id="XP_029234439.1">
    <property type="nucleotide sequence ID" value="XM_029385818.1"/>
</dbReference>
<dbReference type="GeneID" id="40333048"/>
<name>A0A3R7JZR8_TRYRA</name>
<reference evidence="1 2" key="1">
    <citation type="journal article" date="2018" name="BMC Genomics">
        <title>Genomic comparison of Trypanosoma conorhini and Trypanosoma rangeli to Trypanosoma cruzi strains of high and low virulence.</title>
        <authorList>
            <person name="Bradwell K.R."/>
            <person name="Koparde V.N."/>
            <person name="Matveyev A.V."/>
            <person name="Serrano M.G."/>
            <person name="Alves J.M."/>
            <person name="Parikh H."/>
            <person name="Huang B."/>
            <person name="Lee V."/>
            <person name="Espinosa-Alvarez O."/>
            <person name="Ortiz P.A."/>
            <person name="Costa-Martins A.G."/>
            <person name="Teixeira M.M."/>
            <person name="Buck G.A."/>
        </authorList>
    </citation>
    <scope>NUCLEOTIDE SEQUENCE [LARGE SCALE GENOMIC DNA]</scope>
    <source>
        <strain evidence="1 2">AM80</strain>
    </source>
</reference>
<proteinExistence type="predicted"/>
<sequence length="119" mass="12471">MFSRYSFNKSGPVARCGAGRLVLAWMSSLDAEGHAGIATWKMWPGEGASHSLVKAVRAGGKSTCGSFLAARTRGIFGSWAEGRLSAGHRGRKLRSWCGIGAGGCSPVGGSGKKKKKKSW</sequence>